<dbReference type="EMBL" id="CABFNS010001144">
    <property type="protein sequence ID" value="VUC38258.1"/>
    <property type="molecule type" value="Genomic_DNA"/>
</dbReference>
<proteinExistence type="predicted"/>
<dbReference type="SUPFAM" id="SSF50182">
    <property type="entry name" value="Sm-like ribonucleoproteins"/>
    <property type="match status" value="1"/>
</dbReference>
<dbReference type="InterPro" id="IPR050914">
    <property type="entry name" value="snRNP_SmB/NAA38-like"/>
</dbReference>
<reference evidence="2 3" key="1">
    <citation type="submission" date="2019-06" db="EMBL/GenBank/DDBJ databases">
        <authorList>
            <person name="Broberg M."/>
        </authorList>
    </citation>
    <scope>NUCLEOTIDE SEQUENCE [LARGE SCALE GENOMIC DNA]</scope>
</reference>
<keyword evidence="3" id="KW-1185">Reference proteome</keyword>
<feature type="domain" description="Sm" evidence="1">
    <location>
        <begin position="8"/>
        <end position="98"/>
    </location>
</feature>
<evidence type="ECO:0000313" key="3">
    <source>
        <dbReference type="Proteomes" id="UP000766486"/>
    </source>
</evidence>
<dbReference type="InterPro" id="IPR010920">
    <property type="entry name" value="LSM_dom_sf"/>
</dbReference>
<name>A0ABY6V3A5_BIOOC</name>
<sequence>MEKDEGQEYLRSLLNKDIRILITDGRIFRGAFKCTDQHQNVVLAQTFEYRQPSTQQREAAAAAAEVAGRSPATLTMDLTSRYLGLVVVPGHHIIKMELEQFASQVRNAPAATVI</sequence>
<dbReference type="InterPro" id="IPR034110">
    <property type="entry name" value="LSMD1_Sm"/>
</dbReference>
<dbReference type="PANTHER" id="PTHR10701">
    <property type="entry name" value="SMALL NUCLEAR RIBONUCLEOPROTEIN-ASSOCIATED PROTEIN B AND N"/>
    <property type="match status" value="1"/>
</dbReference>
<dbReference type="PANTHER" id="PTHR10701:SF5">
    <property type="entry name" value="N-ALPHA-ACETYLTRANSFERASE 38, NATC AUXILIARY SUBUNIT"/>
    <property type="match status" value="1"/>
</dbReference>
<dbReference type="Proteomes" id="UP000766486">
    <property type="component" value="Unassembled WGS sequence"/>
</dbReference>
<accession>A0ABY6V3A5</accession>
<dbReference type="Gene3D" id="2.30.30.100">
    <property type="match status" value="1"/>
</dbReference>
<dbReference type="Pfam" id="PF01423">
    <property type="entry name" value="LSM"/>
    <property type="match status" value="1"/>
</dbReference>
<evidence type="ECO:0000259" key="1">
    <source>
        <dbReference type="SMART" id="SM00651"/>
    </source>
</evidence>
<gene>
    <name evidence="2" type="ORF">CLO192961_LOCUS496824</name>
</gene>
<dbReference type="SMART" id="SM00651">
    <property type="entry name" value="Sm"/>
    <property type="match status" value="1"/>
</dbReference>
<evidence type="ECO:0000313" key="2">
    <source>
        <dbReference type="EMBL" id="VUC38258.1"/>
    </source>
</evidence>
<dbReference type="InterPro" id="IPR001163">
    <property type="entry name" value="Sm_dom_euk/arc"/>
</dbReference>
<protein>
    <recommendedName>
        <fullName evidence="1">Sm domain-containing protein</fullName>
    </recommendedName>
</protein>
<organism evidence="2 3">
    <name type="scientific">Bionectria ochroleuca</name>
    <name type="common">Gliocladium roseum</name>
    <dbReference type="NCBI Taxonomy" id="29856"/>
    <lineage>
        <taxon>Eukaryota</taxon>
        <taxon>Fungi</taxon>
        <taxon>Dikarya</taxon>
        <taxon>Ascomycota</taxon>
        <taxon>Pezizomycotina</taxon>
        <taxon>Sordariomycetes</taxon>
        <taxon>Hypocreomycetidae</taxon>
        <taxon>Hypocreales</taxon>
        <taxon>Bionectriaceae</taxon>
        <taxon>Clonostachys</taxon>
    </lineage>
</organism>
<comment type="caution">
    <text evidence="2">The sequence shown here is derived from an EMBL/GenBank/DDBJ whole genome shotgun (WGS) entry which is preliminary data.</text>
</comment>
<dbReference type="CDD" id="cd06168">
    <property type="entry name" value="LSMD1"/>
    <property type="match status" value="1"/>
</dbReference>